<dbReference type="EMBL" id="CP031165">
    <property type="protein sequence ID" value="AXV08114.1"/>
    <property type="molecule type" value="Genomic_DNA"/>
</dbReference>
<reference evidence="2 3" key="1">
    <citation type="submission" date="2018-09" db="EMBL/GenBank/DDBJ databases">
        <title>Complete genome sequence of Euzebya sp. DY32-46 isolated from seawater of Pacific Ocean.</title>
        <authorList>
            <person name="Xu L."/>
            <person name="Wu Y.-H."/>
            <person name="Xu X.-W."/>
        </authorList>
    </citation>
    <scope>NUCLEOTIDE SEQUENCE [LARGE SCALE GENOMIC DNA]</scope>
    <source>
        <strain evidence="2 3">DY32-46</strain>
    </source>
</reference>
<dbReference type="KEGG" id="euz:DVS28_a3439"/>
<dbReference type="AlphaFoldDB" id="A0A346Y0W7"/>
<evidence type="ECO:0000313" key="2">
    <source>
        <dbReference type="EMBL" id="AXV08114.1"/>
    </source>
</evidence>
<evidence type="ECO:0000259" key="1">
    <source>
        <dbReference type="PROSITE" id="PS51186"/>
    </source>
</evidence>
<protein>
    <recommendedName>
        <fullName evidence="1">N-acetyltransferase domain-containing protein</fullName>
    </recommendedName>
</protein>
<organism evidence="2 3">
    <name type="scientific">Euzebya pacifica</name>
    <dbReference type="NCBI Taxonomy" id="1608957"/>
    <lineage>
        <taxon>Bacteria</taxon>
        <taxon>Bacillati</taxon>
        <taxon>Actinomycetota</taxon>
        <taxon>Nitriliruptoria</taxon>
        <taxon>Euzebyales</taxon>
    </lineage>
</organism>
<gene>
    <name evidence="2" type="ORF">DVS28_a3439</name>
</gene>
<dbReference type="InterPro" id="IPR016181">
    <property type="entry name" value="Acyl_CoA_acyltransferase"/>
</dbReference>
<feature type="domain" description="N-acetyltransferase" evidence="1">
    <location>
        <begin position="134"/>
        <end position="275"/>
    </location>
</feature>
<keyword evidence="3" id="KW-1185">Reference proteome</keyword>
<dbReference type="PROSITE" id="PS51186">
    <property type="entry name" value="GNAT"/>
    <property type="match status" value="1"/>
</dbReference>
<dbReference type="Proteomes" id="UP000264006">
    <property type="component" value="Chromosome"/>
</dbReference>
<accession>A0A346Y0W7</accession>
<dbReference type="CDD" id="cd04301">
    <property type="entry name" value="NAT_SF"/>
    <property type="match status" value="1"/>
</dbReference>
<dbReference type="Pfam" id="PF00583">
    <property type="entry name" value="Acetyltransf_1"/>
    <property type="match status" value="1"/>
</dbReference>
<dbReference type="InterPro" id="IPR000182">
    <property type="entry name" value="GNAT_dom"/>
</dbReference>
<dbReference type="RefSeq" id="WP_114592503.1">
    <property type="nucleotide sequence ID" value="NZ_CP031165.1"/>
</dbReference>
<name>A0A346Y0W7_9ACTN</name>
<dbReference type="OrthoDB" id="5638018at2"/>
<sequence length="275" mass="30645">MTDDRPEDRPDHPDADGRPSRALLARRVVGFDEALHKRMATSTERLPFGSVRVTPDLPLVYSLSGMHIDRPVALSELRVAVDRWMGDLPNQGVWTTRAEVAWSLGGAMTEDGWTLSRVVFMVHDRTTEPTVSPLGFRTVDAEEYAVFTRPFVMEEEWGSPPVAEQMVRRDARLQARMDARFVLAPDDDAGCHVYRHGTTAQIEAVGVLTESRGRGLGAGLMAAAMRECADAETVFLIADADDWPKDWYARLGFGKVATGWEWNRKRDTEDATAEG</sequence>
<evidence type="ECO:0000313" key="3">
    <source>
        <dbReference type="Proteomes" id="UP000264006"/>
    </source>
</evidence>
<dbReference type="GO" id="GO:0016747">
    <property type="term" value="F:acyltransferase activity, transferring groups other than amino-acyl groups"/>
    <property type="evidence" value="ECO:0007669"/>
    <property type="project" value="InterPro"/>
</dbReference>
<dbReference type="Gene3D" id="3.40.630.30">
    <property type="match status" value="1"/>
</dbReference>
<proteinExistence type="predicted"/>
<dbReference type="SUPFAM" id="SSF55729">
    <property type="entry name" value="Acyl-CoA N-acyltransferases (Nat)"/>
    <property type="match status" value="1"/>
</dbReference>